<keyword evidence="2" id="KW-0238">DNA-binding</keyword>
<evidence type="ECO:0000259" key="4">
    <source>
        <dbReference type="PROSITE" id="PS01124"/>
    </source>
</evidence>
<comment type="caution">
    <text evidence="5">The sequence shown here is derived from an EMBL/GenBank/DDBJ whole genome shotgun (WGS) entry which is preliminary data.</text>
</comment>
<evidence type="ECO:0000256" key="3">
    <source>
        <dbReference type="ARBA" id="ARBA00023163"/>
    </source>
</evidence>
<dbReference type="PANTHER" id="PTHR47894:SF4">
    <property type="entry name" value="HTH-TYPE TRANSCRIPTIONAL REGULATOR GADX"/>
    <property type="match status" value="1"/>
</dbReference>
<keyword evidence="1" id="KW-0805">Transcription regulation</keyword>
<evidence type="ECO:0000256" key="1">
    <source>
        <dbReference type="ARBA" id="ARBA00023015"/>
    </source>
</evidence>
<proteinExistence type="predicted"/>
<dbReference type="PANTHER" id="PTHR47894">
    <property type="entry name" value="HTH-TYPE TRANSCRIPTIONAL REGULATOR GADX"/>
    <property type="match status" value="1"/>
</dbReference>
<dbReference type="GO" id="GO:0003700">
    <property type="term" value="F:DNA-binding transcription factor activity"/>
    <property type="evidence" value="ECO:0007669"/>
    <property type="project" value="InterPro"/>
</dbReference>
<dbReference type="SMART" id="SM00342">
    <property type="entry name" value="HTH_ARAC"/>
    <property type="match status" value="1"/>
</dbReference>
<dbReference type="AlphaFoldDB" id="A0A9X3CRM8"/>
<dbReference type="InterPro" id="IPR018060">
    <property type="entry name" value="HTH_AraC"/>
</dbReference>
<dbReference type="SUPFAM" id="SSF46689">
    <property type="entry name" value="Homeodomain-like"/>
    <property type="match status" value="1"/>
</dbReference>
<evidence type="ECO:0000313" key="6">
    <source>
        <dbReference type="Proteomes" id="UP001155587"/>
    </source>
</evidence>
<sequence length="345" mass="39845">MTSTLSDTKNTEPVPMIKSGYARIIIELLAENHYDAHQLIRESGLPPDLHDLDNEFLPVEPIRRLLFLSAHQLGTTNFGELLKVAIRQKLVPKLLGEFQEFSTVKEALISSNMIYQYDTVGTTTGVEEVHGRTWYLRYKPFEDNELYLWSEVFALMYAIEFIRALTKTNWSPKQVKLQSSNTDVFNLTIGKDIQYFVGNDKMAILIDDDILEQSVRITSKDIAKQEPLVTWHANFTDKVFTSLLPYVREHNLTLEQAAKLLRMTPRTLQRRLNEEKTNFRHIKDNLLFTVAVEMMGEELSLTHVANQLGYSDISHFSRAFKRISGLTPKLYQKTILSLNKVHRQP</sequence>
<dbReference type="GO" id="GO:0005829">
    <property type="term" value="C:cytosol"/>
    <property type="evidence" value="ECO:0007669"/>
    <property type="project" value="TreeGrafter"/>
</dbReference>
<dbReference type="Pfam" id="PF12833">
    <property type="entry name" value="HTH_18"/>
    <property type="match status" value="1"/>
</dbReference>
<evidence type="ECO:0000313" key="5">
    <source>
        <dbReference type="EMBL" id="MCW8348521.1"/>
    </source>
</evidence>
<dbReference type="GO" id="GO:0000976">
    <property type="term" value="F:transcription cis-regulatory region binding"/>
    <property type="evidence" value="ECO:0007669"/>
    <property type="project" value="TreeGrafter"/>
</dbReference>
<gene>
    <name evidence="5" type="ORF">MD535_21275</name>
</gene>
<dbReference type="Proteomes" id="UP001155587">
    <property type="component" value="Unassembled WGS sequence"/>
</dbReference>
<accession>A0A9X3CRM8</accession>
<dbReference type="InterPro" id="IPR009057">
    <property type="entry name" value="Homeodomain-like_sf"/>
</dbReference>
<dbReference type="PRINTS" id="PR00032">
    <property type="entry name" value="HTHARAC"/>
</dbReference>
<protein>
    <submittedName>
        <fullName evidence="5">AraC family transcriptional regulator</fullName>
    </submittedName>
</protein>
<dbReference type="Gene3D" id="1.10.10.60">
    <property type="entry name" value="Homeodomain-like"/>
    <property type="match status" value="1"/>
</dbReference>
<evidence type="ECO:0000256" key="2">
    <source>
        <dbReference type="ARBA" id="ARBA00023125"/>
    </source>
</evidence>
<dbReference type="EMBL" id="JAKRRY010000040">
    <property type="protein sequence ID" value="MCW8348521.1"/>
    <property type="molecule type" value="Genomic_DNA"/>
</dbReference>
<dbReference type="RefSeq" id="WP_265677044.1">
    <property type="nucleotide sequence ID" value="NZ_JAKRRY010000040.1"/>
</dbReference>
<dbReference type="InterPro" id="IPR020449">
    <property type="entry name" value="Tscrpt_reg_AraC-type_HTH"/>
</dbReference>
<keyword evidence="3" id="KW-0804">Transcription</keyword>
<keyword evidence="6" id="KW-1185">Reference proteome</keyword>
<reference evidence="5" key="1">
    <citation type="submission" date="2022-02" db="EMBL/GenBank/DDBJ databases">
        <title>Vibrio sp. nov, a new bacterium isolated from seawater.</title>
        <authorList>
            <person name="Yuan Y."/>
        </authorList>
    </citation>
    <scope>NUCLEOTIDE SEQUENCE</scope>
    <source>
        <strain evidence="5">ZSDZ65</strain>
    </source>
</reference>
<dbReference type="PROSITE" id="PS01124">
    <property type="entry name" value="HTH_ARAC_FAMILY_2"/>
    <property type="match status" value="1"/>
</dbReference>
<organism evidence="5 6">
    <name type="scientific">Vibrio qingdaonensis</name>
    <dbReference type="NCBI Taxonomy" id="2829491"/>
    <lineage>
        <taxon>Bacteria</taxon>
        <taxon>Pseudomonadati</taxon>
        <taxon>Pseudomonadota</taxon>
        <taxon>Gammaproteobacteria</taxon>
        <taxon>Vibrionales</taxon>
        <taxon>Vibrionaceae</taxon>
        <taxon>Vibrio</taxon>
    </lineage>
</organism>
<feature type="domain" description="HTH araC/xylS-type" evidence="4">
    <location>
        <begin position="237"/>
        <end position="334"/>
    </location>
</feature>
<name>A0A9X3CRM8_9VIBR</name>